<comment type="caution">
    <text evidence="5">The sequence shown here is derived from an EMBL/GenBank/DDBJ whole genome shotgun (WGS) entry which is preliminary data.</text>
</comment>
<dbReference type="PANTHER" id="PTHR33154">
    <property type="entry name" value="TRANSCRIPTIONAL REGULATOR, ARSR FAMILY"/>
    <property type="match status" value="1"/>
</dbReference>
<keyword evidence="3" id="KW-0804">Transcription</keyword>
<evidence type="ECO:0000259" key="4">
    <source>
        <dbReference type="PROSITE" id="PS50987"/>
    </source>
</evidence>
<dbReference type="CDD" id="cd00090">
    <property type="entry name" value="HTH_ARSR"/>
    <property type="match status" value="1"/>
</dbReference>
<evidence type="ECO:0000313" key="6">
    <source>
        <dbReference type="Proteomes" id="UP001248709"/>
    </source>
</evidence>
<dbReference type="InterPro" id="IPR036388">
    <property type="entry name" value="WH-like_DNA-bd_sf"/>
</dbReference>
<dbReference type="InterPro" id="IPR001845">
    <property type="entry name" value="HTH_ArsR_DNA-bd_dom"/>
</dbReference>
<keyword evidence="1" id="KW-0805">Transcription regulation</keyword>
<dbReference type="NCBIfam" id="NF033788">
    <property type="entry name" value="HTH_metalloreg"/>
    <property type="match status" value="1"/>
</dbReference>
<dbReference type="InterPro" id="IPR036390">
    <property type="entry name" value="WH_DNA-bd_sf"/>
</dbReference>
<sequence>MKQHVQTSERTVHMFDMEIADKFKLLGDRTRLTILGLLKDKEWCVCDLVDILNMSQPGVSQQLRKLKAQGVVHESRRGQWVYYSLNVEDKPYIQAILDELPDTQSLLSLLKPDYSPADCD</sequence>
<protein>
    <submittedName>
        <fullName evidence="5">ArsR family transcriptional regulator</fullName>
    </submittedName>
</protein>
<gene>
    <name evidence="5" type="ORF">J2Z22_003209</name>
</gene>
<dbReference type="PROSITE" id="PS50987">
    <property type="entry name" value="HTH_ARSR_2"/>
    <property type="match status" value="1"/>
</dbReference>
<dbReference type="Pfam" id="PF01022">
    <property type="entry name" value="HTH_5"/>
    <property type="match status" value="1"/>
</dbReference>
<dbReference type="InterPro" id="IPR051081">
    <property type="entry name" value="HTH_MetalResp_TranReg"/>
</dbReference>
<evidence type="ECO:0000256" key="2">
    <source>
        <dbReference type="ARBA" id="ARBA00023125"/>
    </source>
</evidence>
<dbReference type="Gene3D" id="1.10.10.10">
    <property type="entry name" value="Winged helix-like DNA-binding domain superfamily/Winged helix DNA-binding domain"/>
    <property type="match status" value="1"/>
</dbReference>
<dbReference type="InterPro" id="IPR011991">
    <property type="entry name" value="ArsR-like_HTH"/>
</dbReference>
<dbReference type="Proteomes" id="UP001248709">
    <property type="component" value="Unassembled WGS sequence"/>
</dbReference>
<dbReference type="PRINTS" id="PR00778">
    <property type="entry name" value="HTHARSR"/>
</dbReference>
<name>A0ABU3HA01_9BACL</name>
<proteinExistence type="predicted"/>
<accession>A0ABU3HA01</accession>
<dbReference type="SUPFAM" id="SSF46785">
    <property type="entry name" value="Winged helix' DNA-binding domain"/>
    <property type="match status" value="1"/>
</dbReference>
<evidence type="ECO:0000256" key="1">
    <source>
        <dbReference type="ARBA" id="ARBA00023015"/>
    </source>
</evidence>
<evidence type="ECO:0000256" key="3">
    <source>
        <dbReference type="ARBA" id="ARBA00023163"/>
    </source>
</evidence>
<dbReference type="EMBL" id="JAUSUY010000013">
    <property type="protein sequence ID" value="MDT3427646.1"/>
    <property type="molecule type" value="Genomic_DNA"/>
</dbReference>
<dbReference type="PANTHER" id="PTHR33154:SF18">
    <property type="entry name" value="ARSENICAL RESISTANCE OPERON REPRESSOR"/>
    <property type="match status" value="1"/>
</dbReference>
<keyword evidence="2" id="KW-0238">DNA-binding</keyword>
<dbReference type="RefSeq" id="WP_376717962.1">
    <property type="nucleotide sequence ID" value="NZ_JAUSUY010000013.1"/>
</dbReference>
<keyword evidence="6" id="KW-1185">Reference proteome</keyword>
<feature type="domain" description="HTH arsR-type" evidence="4">
    <location>
        <begin position="11"/>
        <end position="108"/>
    </location>
</feature>
<organism evidence="5 6">
    <name type="scientific">Paenibacillus forsythiae</name>
    <dbReference type="NCBI Taxonomy" id="365616"/>
    <lineage>
        <taxon>Bacteria</taxon>
        <taxon>Bacillati</taxon>
        <taxon>Bacillota</taxon>
        <taxon>Bacilli</taxon>
        <taxon>Bacillales</taxon>
        <taxon>Paenibacillaceae</taxon>
        <taxon>Paenibacillus</taxon>
    </lineage>
</organism>
<evidence type="ECO:0000313" key="5">
    <source>
        <dbReference type="EMBL" id="MDT3427646.1"/>
    </source>
</evidence>
<reference evidence="5 6" key="1">
    <citation type="submission" date="2023-07" db="EMBL/GenBank/DDBJ databases">
        <title>Genomic Encyclopedia of Type Strains, Phase IV (KMG-IV): sequencing the most valuable type-strain genomes for metagenomic binning, comparative biology and taxonomic classification.</title>
        <authorList>
            <person name="Goeker M."/>
        </authorList>
    </citation>
    <scope>NUCLEOTIDE SEQUENCE [LARGE SCALE GENOMIC DNA]</scope>
    <source>
        <strain evidence="5 6">T98</strain>
    </source>
</reference>
<dbReference type="SMART" id="SM00418">
    <property type="entry name" value="HTH_ARSR"/>
    <property type="match status" value="1"/>
</dbReference>